<organism evidence="2 3">
    <name type="scientific">Sphingomonas immobilis</name>
    <dbReference type="NCBI Taxonomy" id="3063997"/>
    <lineage>
        <taxon>Bacteria</taxon>
        <taxon>Pseudomonadati</taxon>
        <taxon>Pseudomonadota</taxon>
        <taxon>Alphaproteobacteria</taxon>
        <taxon>Sphingomonadales</taxon>
        <taxon>Sphingomonadaceae</taxon>
        <taxon>Sphingomonas</taxon>
    </lineage>
</organism>
<evidence type="ECO:0000256" key="1">
    <source>
        <dbReference type="SAM" id="MobiDB-lite"/>
    </source>
</evidence>
<reference evidence="2" key="1">
    <citation type="submission" date="2023-07" db="EMBL/GenBank/DDBJ databases">
        <authorList>
            <person name="Kim M.K."/>
        </authorList>
    </citation>
    <scope>NUCLEOTIDE SEQUENCE</scope>
    <source>
        <strain evidence="2">CA1-15</strain>
    </source>
</reference>
<protein>
    <submittedName>
        <fullName evidence="2">Uncharacterized protein</fullName>
    </submittedName>
</protein>
<feature type="compositionally biased region" description="Basic and acidic residues" evidence="1">
    <location>
        <begin position="44"/>
        <end position="60"/>
    </location>
</feature>
<sequence length="68" mass="7722">MNSTAIFYRDRARQAETDAAAATLDNVRDRWTRAAKAWDEMASRAEKTAERRSVNEEAKLASEMAEDD</sequence>
<feature type="region of interest" description="Disordered" evidence="1">
    <location>
        <begin position="44"/>
        <end position="68"/>
    </location>
</feature>
<name>A0ABT9A2L6_9SPHN</name>
<comment type="caution">
    <text evidence="2">The sequence shown here is derived from an EMBL/GenBank/DDBJ whole genome shotgun (WGS) entry which is preliminary data.</text>
</comment>
<proteinExistence type="predicted"/>
<keyword evidence="3" id="KW-1185">Reference proteome</keyword>
<evidence type="ECO:0000313" key="3">
    <source>
        <dbReference type="Proteomes" id="UP001176468"/>
    </source>
</evidence>
<dbReference type="Proteomes" id="UP001176468">
    <property type="component" value="Unassembled WGS sequence"/>
</dbReference>
<evidence type="ECO:0000313" key="2">
    <source>
        <dbReference type="EMBL" id="MDO7844073.1"/>
    </source>
</evidence>
<accession>A0ABT9A2L6</accession>
<dbReference type="EMBL" id="JAUQSZ010000013">
    <property type="protein sequence ID" value="MDO7844073.1"/>
    <property type="molecule type" value="Genomic_DNA"/>
</dbReference>
<gene>
    <name evidence="2" type="ORF">Q5H94_17225</name>
</gene>
<dbReference type="RefSeq" id="WP_304562533.1">
    <property type="nucleotide sequence ID" value="NZ_JAUQSZ010000013.1"/>
</dbReference>